<evidence type="ECO:0000256" key="1">
    <source>
        <dbReference type="SAM" id="MobiDB-lite"/>
    </source>
</evidence>
<accession>A0A4U9EL34</accession>
<name>A0A4U9EL34_GIBZA</name>
<reference evidence="3" key="1">
    <citation type="submission" date="2019-04" db="EMBL/GenBank/DDBJ databases">
        <authorList>
            <person name="Melise S."/>
            <person name="Noan J."/>
            <person name="Okalmin O."/>
        </authorList>
    </citation>
    <scope>NUCLEOTIDE SEQUENCE</scope>
    <source>
        <strain evidence="3">FN9</strain>
    </source>
</reference>
<dbReference type="EMBL" id="CAJPIJ010000091">
    <property type="protein sequence ID" value="CAG1972769.1"/>
    <property type="molecule type" value="Genomic_DNA"/>
</dbReference>
<gene>
    <name evidence="3" type="ORF">FUG_LOCUS477499</name>
    <name evidence="2" type="ORF">MDCFG202_LOCUS108359</name>
</gene>
<dbReference type="Proteomes" id="UP000746612">
    <property type="component" value="Unassembled WGS sequence"/>
</dbReference>
<dbReference type="AlphaFoldDB" id="A0A4U9EL34"/>
<proteinExistence type="predicted"/>
<dbReference type="EMBL" id="CAAKMV010000163">
    <property type="protein sequence ID" value="VIO62560.1"/>
    <property type="molecule type" value="Genomic_DNA"/>
</dbReference>
<feature type="region of interest" description="Disordered" evidence="1">
    <location>
        <begin position="1"/>
        <end position="27"/>
    </location>
</feature>
<organism evidence="2 4">
    <name type="scientific">Gibberella zeae</name>
    <name type="common">Wheat head blight fungus</name>
    <name type="synonym">Fusarium graminearum</name>
    <dbReference type="NCBI Taxonomy" id="5518"/>
    <lineage>
        <taxon>Eukaryota</taxon>
        <taxon>Fungi</taxon>
        <taxon>Dikarya</taxon>
        <taxon>Ascomycota</taxon>
        <taxon>Pezizomycotina</taxon>
        <taxon>Sordariomycetes</taxon>
        <taxon>Hypocreomycetidae</taxon>
        <taxon>Hypocreales</taxon>
        <taxon>Nectriaceae</taxon>
        <taxon>Fusarium</taxon>
    </lineage>
</organism>
<sequence>MPESTDAAVSFQSGAMAHPLLHPGEPVNGERRLVKTAVDKPAEELLVGRRVRSQNTKRTVR</sequence>
<evidence type="ECO:0000313" key="4">
    <source>
        <dbReference type="Proteomes" id="UP000746612"/>
    </source>
</evidence>
<evidence type="ECO:0000313" key="2">
    <source>
        <dbReference type="EMBL" id="CAG1972769.1"/>
    </source>
</evidence>
<evidence type="ECO:0000313" key="3">
    <source>
        <dbReference type="EMBL" id="VIO62560.1"/>
    </source>
</evidence>
<protein>
    <submittedName>
        <fullName evidence="2">Uncharacterized protein</fullName>
    </submittedName>
</protein>
<reference evidence="2" key="2">
    <citation type="submission" date="2021-03" db="EMBL/GenBank/DDBJ databases">
        <authorList>
            <person name="Alouane T."/>
            <person name="Langin T."/>
            <person name="Bonhomme L."/>
        </authorList>
    </citation>
    <scope>NUCLEOTIDE SEQUENCE</scope>
    <source>
        <strain evidence="2">MDC_Fg202</strain>
    </source>
</reference>